<dbReference type="Proteomes" id="UP000280405">
    <property type="component" value="Unassembled WGS sequence"/>
</dbReference>
<feature type="chain" id="PRO_5017248463" evidence="1">
    <location>
        <begin position="21"/>
        <end position="231"/>
    </location>
</feature>
<gene>
    <name evidence="2" type="ORF">D7V20_08255</name>
</gene>
<keyword evidence="1" id="KW-0732">Signal</keyword>
<proteinExistence type="predicted"/>
<dbReference type="AlphaFoldDB" id="A0A3A8EUI8"/>
<dbReference type="RefSeq" id="WP_120383829.1">
    <property type="nucleotide sequence ID" value="NZ_RAXT01000012.1"/>
</dbReference>
<reference evidence="2 3" key="1">
    <citation type="submission" date="2018-09" db="EMBL/GenBank/DDBJ databases">
        <title>The draft genome of Acinetobacter spp. strains.</title>
        <authorList>
            <person name="Qin J."/>
            <person name="Feng Y."/>
            <person name="Zong Z."/>
        </authorList>
    </citation>
    <scope>NUCLEOTIDE SEQUENCE [LARGE SCALE GENOMIC DNA]</scope>
    <source>
        <strain evidence="2 3">WCHAc060115</strain>
    </source>
</reference>
<evidence type="ECO:0000256" key="1">
    <source>
        <dbReference type="SAM" id="SignalP"/>
    </source>
</evidence>
<organism evidence="2 3">
    <name type="scientific">Acinetobacter rongchengensis</name>
    <dbReference type="NCBI Taxonomy" id="2419601"/>
    <lineage>
        <taxon>Bacteria</taxon>
        <taxon>Pseudomonadati</taxon>
        <taxon>Pseudomonadota</taxon>
        <taxon>Gammaproteobacteria</taxon>
        <taxon>Moraxellales</taxon>
        <taxon>Moraxellaceae</taxon>
        <taxon>Acinetobacter</taxon>
    </lineage>
</organism>
<keyword evidence="3" id="KW-1185">Reference proteome</keyword>
<feature type="signal peptide" evidence="1">
    <location>
        <begin position="1"/>
        <end position="20"/>
    </location>
</feature>
<evidence type="ECO:0000313" key="2">
    <source>
        <dbReference type="EMBL" id="RKG38285.1"/>
    </source>
</evidence>
<name>A0A3A8EUI8_9GAMM</name>
<sequence length="231" mass="26307">MFKRINAVFLLTICSSICVANQTPSALKKFIPNDWEILSQANGDLNQDGAQDTALIIQPKHKNQQQRKLLVLFQSTQQPQQQLQLKLARNIPNWTYRANEQCVEDALDESALTIKNQRLDLQFNTSPSCANTYGFIHTYGFKLKNKQFHLVGFDTYSLDKLTGKQDQISLNFLTGKAKLTTIPNIFAEIETPAKVIWKTLKSTSNDTLENISFASDEFNHQFSMQYIGEKP</sequence>
<dbReference type="EMBL" id="RAXT01000012">
    <property type="protein sequence ID" value="RKG38285.1"/>
    <property type="molecule type" value="Genomic_DNA"/>
</dbReference>
<protein>
    <submittedName>
        <fullName evidence="2">Uncharacterized protein</fullName>
    </submittedName>
</protein>
<dbReference type="OrthoDB" id="86940at2"/>
<evidence type="ECO:0000313" key="3">
    <source>
        <dbReference type="Proteomes" id="UP000280405"/>
    </source>
</evidence>
<comment type="caution">
    <text evidence="2">The sequence shown here is derived from an EMBL/GenBank/DDBJ whole genome shotgun (WGS) entry which is preliminary data.</text>
</comment>
<accession>A0A3A8EUI8</accession>